<dbReference type="OrthoDB" id="8549922at2"/>
<dbReference type="Proteomes" id="UP000284547">
    <property type="component" value="Unassembled WGS sequence"/>
</dbReference>
<evidence type="ECO:0000313" key="2">
    <source>
        <dbReference type="Proteomes" id="UP000284547"/>
    </source>
</evidence>
<dbReference type="RefSeq" id="WP_118150613.1">
    <property type="nucleotide sequence ID" value="NZ_QWEY01000003.1"/>
</dbReference>
<sequence>MARTLLFLSSNGVGLGHLTRQLAVATRLTAGFRPVFHTMATAAQLVRAAGFPVLFHQHHLAANLPPGPWNDMLGQELLALADRLDPAAIIVDSTAIFGGYVTLLQHWAHRPRLWLRRPMWQEGNRHFLDHAGLFSDVIEPGELAAELDQGPTTGHPALKVPPVLHISPHQRQPRTIARRLLSADDDRPLVALQLGHVFGSRTADLRHRLLAALERMTVQVVDIHSPLEPPGPDPGPCTQILYPSYALSTGFDALITPSGYNSFHESLLGAVPTLFLPQAGPGMDRQDLRALWAASRGLALTLEADAGEAGIADAVQQLLAPDFSQALAAAGLAEGWTNGAFDIARLLAQRVQE</sequence>
<dbReference type="AlphaFoldDB" id="A0A411Z3M0"/>
<name>A0A411Z3M0_9RHOB</name>
<reference evidence="1 2" key="1">
    <citation type="submission" date="2018-08" db="EMBL/GenBank/DDBJ databases">
        <title>Flavobacterium tibetense sp. nov., isolated from a wetland YonghuCo on Tibetan Plateau.</title>
        <authorList>
            <person name="Phurbu D."/>
            <person name="Lu H."/>
            <person name="Xing P."/>
        </authorList>
    </citation>
    <scope>NUCLEOTIDE SEQUENCE [LARGE SCALE GENOMIC DNA]</scope>
    <source>
        <strain evidence="1 2">DJC</strain>
    </source>
</reference>
<gene>
    <name evidence="1" type="ORF">D1012_06775</name>
</gene>
<dbReference type="SUPFAM" id="SSF53756">
    <property type="entry name" value="UDP-Glycosyltransferase/glycogen phosphorylase"/>
    <property type="match status" value="1"/>
</dbReference>
<protein>
    <recommendedName>
        <fullName evidence="3">Glycosyl transferase family 28 C-terminal domain-containing protein</fullName>
    </recommendedName>
</protein>
<evidence type="ECO:0000313" key="1">
    <source>
        <dbReference type="EMBL" id="RGP37622.1"/>
    </source>
</evidence>
<comment type="caution">
    <text evidence="1">The sequence shown here is derived from an EMBL/GenBank/DDBJ whole genome shotgun (WGS) entry which is preliminary data.</text>
</comment>
<organism evidence="1 2">
    <name type="scientific">Pseudotabrizicola alkalilacus</name>
    <dbReference type="NCBI Taxonomy" id="2305252"/>
    <lineage>
        <taxon>Bacteria</taxon>
        <taxon>Pseudomonadati</taxon>
        <taxon>Pseudomonadota</taxon>
        <taxon>Alphaproteobacteria</taxon>
        <taxon>Rhodobacterales</taxon>
        <taxon>Paracoccaceae</taxon>
        <taxon>Pseudotabrizicola</taxon>
    </lineage>
</organism>
<accession>A0A411Z3M0</accession>
<proteinExistence type="predicted"/>
<keyword evidence="2" id="KW-1185">Reference proteome</keyword>
<evidence type="ECO:0008006" key="3">
    <source>
        <dbReference type="Google" id="ProtNLM"/>
    </source>
</evidence>
<dbReference type="Gene3D" id="3.40.50.2000">
    <property type="entry name" value="Glycogen Phosphorylase B"/>
    <property type="match status" value="1"/>
</dbReference>
<dbReference type="EMBL" id="QWEY01000003">
    <property type="protein sequence ID" value="RGP37622.1"/>
    <property type="molecule type" value="Genomic_DNA"/>
</dbReference>